<dbReference type="PROSITE" id="PS51649">
    <property type="entry name" value="NPH3"/>
    <property type="match status" value="1"/>
</dbReference>
<evidence type="ECO:0000313" key="8">
    <source>
        <dbReference type="Proteomes" id="UP001367508"/>
    </source>
</evidence>
<dbReference type="GO" id="GO:0012505">
    <property type="term" value="C:endomembrane system"/>
    <property type="evidence" value="ECO:0007669"/>
    <property type="project" value="UniProtKB-SubCell"/>
</dbReference>
<dbReference type="EMBL" id="JAYMYQ010000003">
    <property type="protein sequence ID" value="KAK7344228.1"/>
    <property type="molecule type" value="Genomic_DNA"/>
</dbReference>
<keyword evidence="3" id="KW-0833">Ubl conjugation pathway</keyword>
<dbReference type="Pfam" id="PF03000">
    <property type="entry name" value="NPH3"/>
    <property type="match status" value="1"/>
</dbReference>
<feature type="domain" description="NPH3" evidence="6">
    <location>
        <begin position="221"/>
        <end position="482"/>
    </location>
</feature>
<comment type="pathway">
    <text evidence="2">Protein modification; protein ubiquitination.</text>
</comment>
<sequence>MVSATMGGTADGSNKRNRCVVLPTNVPFFADSLERRKQNWIAGGNSDTDLIIQVGDSSFHLHKLPMVSRSEYLNRLVFERGSNRESAEDSLNIQINHLPGGAKTFQLVVKFCYGWKIDITAANIAPLYCAAHFLEMSEDLEQGNLISKTEVFLSFLILSSWKDTFRILKSCESISPWAKDLLIVKRCSESIAWKACANPSASAFSVENEKHSNVQANKTDTWWFEDVSLLRIDHFIEVIQSIKKRGIKPELLGSCIEHWARKWFSQVTLELDNNVTPILTLQLHRVSIECLIRMLPTDENSVTCNFLLHLLKAGVMLKINPELMCMLERRVALILEKCLVPDLLVKNQGDKDSLYDVSVVLRVLRFYVCGIPSDPSAKLNIVGKLVDGYLTQVARDDNLAVQSFISLVEALPQNARYCDDTLYRAIDMYLKAHPDLTEEDRGDLCGVLEYHRLSQEARQHVMKNDRLPLKLTTGFVLLEQVNMARSMTSSGSNYRRTNTQTIIRVNKDFEKRQINVHEIKMIRKDVEMIKSQLLELNTCKVKLQKQLKSCIR</sequence>
<dbReference type="InterPro" id="IPR027356">
    <property type="entry name" value="NPH3_dom"/>
</dbReference>
<protein>
    <recommendedName>
        <fullName evidence="9">Root phototropism protein 3</fullName>
    </recommendedName>
</protein>
<evidence type="ECO:0000259" key="5">
    <source>
        <dbReference type="PROSITE" id="PS50097"/>
    </source>
</evidence>
<dbReference type="PANTHER" id="PTHR32370">
    <property type="entry name" value="OS12G0117600 PROTEIN"/>
    <property type="match status" value="1"/>
</dbReference>
<dbReference type="Proteomes" id="UP001367508">
    <property type="component" value="Unassembled WGS sequence"/>
</dbReference>
<dbReference type="Gene3D" id="3.30.710.10">
    <property type="entry name" value="Potassium Channel Kv1.1, Chain A"/>
    <property type="match status" value="1"/>
</dbReference>
<evidence type="ECO:0008006" key="9">
    <source>
        <dbReference type="Google" id="ProtNLM"/>
    </source>
</evidence>
<dbReference type="InterPro" id="IPR000210">
    <property type="entry name" value="BTB/POZ_dom"/>
</dbReference>
<dbReference type="InterPro" id="IPR011333">
    <property type="entry name" value="SKP1/BTB/POZ_sf"/>
</dbReference>
<comment type="similarity">
    <text evidence="4">Belongs to the NPH3 family.</text>
</comment>
<name>A0AAN9M2T7_CANGL</name>
<evidence type="ECO:0000256" key="2">
    <source>
        <dbReference type="ARBA" id="ARBA00004906"/>
    </source>
</evidence>
<proteinExistence type="inferred from homology"/>
<feature type="domain" description="BTB" evidence="5">
    <location>
        <begin position="48"/>
        <end position="121"/>
    </location>
</feature>
<comment type="subcellular location">
    <subcellularLocation>
        <location evidence="1">Endomembrane system</location>
        <topology evidence="1">Peripheral membrane protein</topology>
    </subcellularLocation>
</comment>
<keyword evidence="8" id="KW-1185">Reference proteome</keyword>
<dbReference type="PROSITE" id="PS50097">
    <property type="entry name" value="BTB"/>
    <property type="match status" value="1"/>
</dbReference>
<reference evidence="7 8" key="1">
    <citation type="submission" date="2024-01" db="EMBL/GenBank/DDBJ databases">
        <title>The genomes of 5 underutilized Papilionoideae crops provide insights into root nodulation and disease resistanc.</title>
        <authorList>
            <person name="Jiang F."/>
        </authorList>
    </citation>
    <scope>NUCLEOTIDE SEQUENCE [LARGE SCALE GENOMIC DNA]</scope>
    <source>
        <strain evidence="7">LVBAO_FW01</strain>
        <tissue evidence="7">Leaves</tissue>
    </source>
</reference>
<evidence type="ECO:0000313" key="7">
    <source>
        <dbReference type="EMBL" id="KAK7344228.1"/>
    </source>
</evidence>
<dbReference type="SMART" id="SM00225">
    <property type="entry name" value="BTB"/>
    <property type="match status" value="1"/>
</dbReference>
<comment type="caution">
    <text evidence="7">The sequence shown here is derived from an EMBL/GenBank/DDBJ whole genome shotgun (WGS) entry which is preliminary data.</text>
</comment>
<evidence type="ECO:0000256" key="3">
    <source>
        <dbReference type="ARBA" id="ARBA00022786"/>
    </source>
</evidence>
<evidence type="ECO:0000256" key="1">
    <source>
        <dbReference type="ARBA" id="ARBA00004184"/>
    </source>
</evidence>
<dbReference type="SUPFAM" id="SSF54695">
    <property type="entry name" value="POZ domain"/>
    <property type="match status" value="1"/>
</dbReference>
<accession>A0AAN9M2T7</accession>
<evidence type="ECO:0000256" key="4">
    <source>
        <dbReference type="PROSITE-ProRule" id="PRU00982"/>
    </source>
</evidence>
<dbReference type="InterPro" id="IPR043454">
    <property type="entry name" value="NPH3/RPT2-like"/>
</dbReference>
<dbReference type="Pfam" id="PF00651">
    <property type="entry name" value="BTB"/>
    <property type="match status" value="1"/>
</dbReference>
<dbReference type="AlphaFoldDB" id="A0AAN9M2T7"/>
<gene>
    <name evidence="7" type="ORF">VNO77_13593</name>
</gene>
<evidence type="ECO:0000259" key="6">
    <source>
        <dbReference type="PROSITE" id="PS51649"/>
    </source>
</evidence>
<organism evidence="7 8">
    <name type="scientific">Canavalia gladiata</name>
    <name type="common">Sword bean</name>
    <name type="synonym">Dolichos gladiatus</name>
    <dbReference type="NCBI Taxonomy" id="3824"/>
    <lineage>
        <taxon>Eukaryota</taxon>
        <taxon>Viridiplantae</taxon>
        <taxon>Streptophyta</taxon>
        <taxon>Embryophyta</taxon>
        <taxon>Tracheophyta</taxon>
        <taxon>Spermatophyta</taxon>
        <taxon>Magnoliopsida</taxon>
        <taxon>eudicotyledons</taxon>
        <taxon>Gunneridae</taxon>
        <taxon>Pentapetalae</taxon>
        <taxon>rosids</taxon>
        <taxon>fabids</taxon>
        <taxon>Fabales</taxon>
        <taxon>Fabaceae</taxon>
        <taxon>Papilionoideae</taxon>
        <taxon>50 kb inversion clade</taxon>
        <taxon>NPAAA clade</taxon>
        <taxon>indigoferoid/millettioid clade</taxon>
        <taxon>Phaseoleae</taxon>
        <taxon>Canavalia</taxon>
    </lineage>
</organism>